<proteinExistence type="predicted"/>
<reference evidence="1" key="2">
    <citation type="journal article" date="2022" name="New Phytol.">
        <title>Evolutionary transition to the ectomycorrhizal habit in the genomes of a hyperdiverse lineage of mushroom-forming fungi.</title>
        <authorList>
            <person name="Looney B."/>
            <person name="Miyauchi S."/>
            <person name="Morin E."/>
            <person name="Drula E."/>
            <person name="Courty P.E."/>
            <person name="Kohler A."/>
            <person name="Kuo A."/>
            <person name="LaButti K."/>
            <person name="Pangilinan J."/>
            <person name="Lipzen A."/>
            <person name="Riley R."/>
            <person name="Andreopoulos W."/>
            <person name="He G."/>
            <person name="Johnson J."/>
            <person name="Nolan M."/>
            <person name="Tritt A."/>
            <person name="Barry K.W."/>
            <person name="Grigoriev I.V."/>
            <person name="Nagy L.G."/>
            <person name="Hibbett D."/>
            <person name="Henrissat B."/>
            <person name="Matheny P.B."/>
            <person name="Labbe J."/>
            <person name="Martin F.M."/>
        </authorList>
    </citation>
    <scope>NUCLEOTIDE SEQUENCE</scope>
    <source>
        <strain evidence="1">FP105234-sp</strain>
    </source>
</reference>
<dbReference type="Proteomes" id="UP000814033">
    <property type="component" value="Unassembled WGS sequence"/>
</dbReference>
<reference evidence="1" key="1">
    <citation type="submission" date="2021-02" db="EMBL/GenBank/DDBJ databases">
        <authorList>
            <consortium name="DOE Joint Genome Institute"/>
            <person name="Ahrendt S."/>
            <person name="Looney B.P."/>
            <person name="Miyauchi S."/>
            <person name="Morin E."/>
            <person name="Drula E."/>
            <person name="Courty P.E."/>
            <person name="Chicoki N."/>
            <person name="Fauchery L."/>
            <person name="Kohler A."/>
            <person name="Kuo A."/>
            <person name="Labutti K."/>
            <person name="Pangilinan J."/>
            <person name="Lipzen A."/>
            <person name="Riley R."/>
            <person name="Andreopoulos W."/>
            <person name="He G."/>
            <person name="Johnson J."/>
            <person name="Barry K.W."/>
            <person name="Grigoriev I.V."/>
            <person name="Nagy L."/>
            <person name="Hibbett D."/>
            <person name="Henrissat B."/>
            <person name="Matheny P.B."/>
            <person name="Labbe J."/>
            <person name="Martin F."/>
        </authorList>
    </citation>
    <scope>NUCLEOTIDE SEQUENCE</scope>
    <source>
        <strain evidence="1">FP105234-sp</strain>
    </source>
</reference>
<evidence type="ECO:0000313" key="2">
    <source>
        <dbReference type="Proteomes" id="UP000814033"/>
    </source>
</evidence>
<name>A0ACB8R5T8_9AGAM</name>
<accession>A0ACB8R5T8</accession>
<comment type="caution">
    <text evidence="1">The sequence shown here is derived from an EMBL/GenBank/DDBJ whole genome shotgun (WGS) entry which is preliminary data.</text>
</comment>
<protein>
    <submittedName>
        <fullName evidence="1">Uncharacterized protein</fullName>
    </submittedName>
</protein>
<organism evidence="1 2">
    <name type="scientific">Auriscalpium vulgare</name>
    <dbReference type="NCBI Taxonomy" id="40419"/>
    <lineage>
        <taxon>Eukaryota</taxon>
        <taxon>Fungi</taxon>
        <taxon>Dikarya</taxon>
        <taxon>Basidiomycota</taxon>
        <taxon>Agaricomycotina</taxon>
        <taxon>Agaricomycetes</taxon>
        <taxon>Russulales</taxon>
        <taxon>Auriscalpiaceae</taxon>
        <taxon>Auriscalpium</taxon>
    </lineage>
</organism>
<dbReference type="EMBL" id="MU276309">
    <property type="protein sequence ID" value="KAI0039403.1"/>
    <property type="molecule type" value="Genomic_DNA"/>
</dbReference>
<sequence>MSDCPSASGAAPQSTITYFGSPFDDAEADIILRSSDSFDFRITRSILEKASPVIKALILKHAGPVTFTFALNTTDGALPVVVLGERRDTLASLLSVIFPVALILPTTLEQTLCVLAAAQKYEMPFAMTLIRRLLPLNTFELPTPAHVLHAFNLAWKLRLKQEAVALARLSLGRPMKIGDLGQDLREVSGLALHQLVTCRAHCVDALRQGINKFRSSPAYHENSPWKQSGGVAYWYDSFLTRAVADPKELNEDKFHWTWATHVKQRYPSGKATTSPTGEFCVTFSLALLRSMWDTVEAQMAEGLRQVENLLTFEGDHGAVACTQLPDSFDAPCDQADADVILRSSDGKDFPVRRAILAMASPVFQDMFSLPLPPALKPAHQTDEPRKDGLHIVPMSENSKVLAEVLRWVYPLPATPPTTFDQAALLISCMLKYEMESVAGTLRRCLTAPSHPTQHVLINSDNALQVYALATKYRLAEECHLAARQTLRKALTWTHLGSDLRLINGDALHELYQYHERCRKAVCDCVNKAISGYAPSAGTWKRTVGNAGRCPNAQKTSLVPEWWSAFLQAVVRKMDSDAVPTYEETVVGHEVFRSGLNAHVKDAGCQACLTIYAEGGDKFSAMLRAEIEAAIDEVSLVLTW</sequence>
<gene>
    <name evidence="1" type="ORF">FA95DRAFT_1612598</name>
</gene>
<keyword evidence="2" id="KW-1185">Reference proteome</keyword>
<evidence type="ECO:0000313" key="1">
    <source>
        <dbReference type="EMBL" id="KAI0039403.1"/>
    </source>
</evidence>